<dbReference type="AlphaFoldDB" id="C4FE89"/>
<dbReference type="Proteomes" id="UP000006408">
    <property type="component" value="Unassembled WGS sequence"/>
</dbReference>
<organism evidence="1 2">
    <name type="scientific">Bifidobacterium angulatum DSM 20098 = JCM 7096</name>
    <dbReference type="NCBI Taxonomy" id="518635"/>
    <lineage>
        <taxon>Bacteria</taxon>
        <taxon>Bacillati</taxon>
        <taxon>Actinomycetota</taxon>
        <taxon>Actinomycetes</taxon>
        <taxon>Bifidobacteriales</taxon>
        <taxon>Bifidobacteriaceae</taxon>
        <taxon>Bifidobacterium</taxon>
    </lineage>
</organism>
<keyword evidence="2" id="KW-1185">Reference proteome</keyword>
<proteinExistence type="predicted"/>
<dbReference type="EMBL" id="ABYS02000004">
    <property type="protein sequence ID" value="EEP21271.1"/>
    <property type="molecule type" value="Genomic_DNA"/>
</dbReference>
<dbReference type="HOGENOM" id="CLU_2680274_0_0_11"/>
<comment type="caution">
    <text evidence="1">The sequence shown here is derived from an EMBL/GenBank/DDBJ whole genome shotgun (WGS) entry which is preliminary data.</text>
</comment>
<evidence type="ECO:0000313" key="2">
    <source>
        <dbReference type="Proteomes" id="UP000006408"/>
    </source>
</evidence>
<accession>C4FE89</accession>
<gene>
    <name evidence="1" type="ORF">BIFANG_02630</name>
</gene>
<protein>
    <submittedName>
        <fullName evidence="1">Uncharacterized protein</fullName>
    </submittedName>
</protein>
<sequence>MLERHDFLSIRTNLSYSIALYEPSGIAFRTECGRLGKHPVCRCVVDYDGTVVPLGLSKTRPVRGAGSTTSQFQG</sequence>
<reference evidence="1" key="1">
    <citation type="submission" date="2009-04" db="EMBL/GenBank/DDBJ databases">
        <authorList>
            <person name="Weinstock G."/>
            <person name="Sodergren E."/>
            <person name="Clifton S."/>
            <person name="Fulton L."/>
            <person name="Fulton B."/>
            <person name="Courtney L."/>
            <person name="Fronick C."/>
            <person name="Harrison M."/>
            <person name="Strong C."/>
            <person name="Farmer C."/>
            <person name="Delahaunty K."/>
            <person name="Markovic C."/>
            <person name="Hall O."/>
            <person name="Minx P."/>
            <person name="Tomlinson C."/>
            <person name="Mitreva M."/>
            <person name="Nelson J."/>
            <person name="Hou S."/>
            <person name="Wollam A."/>
            <person name="Pepin K.H."/>
            <person name="Johnson M."/>
            <person name="Bhonagiri V."/>
            <person name="Nash W.E."/>
            <person name="Warren W."/>
            <person name="Chinwalla A."/>
            <person name="Mardis E.R."/>
            <person name="Wilson R.K."/>
        </authorList>
    </citation>
    <scope>NUCLEOTIDE SEQUENCE [LARGE SCALE GENOMIC DNA]</scope>
    <source>
        <strain evidence="1">DSM 20098</strain>
    </source>
</reference>
<dbReference type="PATRIC" id="fig|518635.7.peg.572"/>
<evidence type="ECO:0000313" key="1">
    <source>
        <dbReference type="EMBL" id="EEP21271.1"/>
    </source>
</evidence>
<name>C4FE89_9BIFI</name>